<dbReference type="PANTHER" id="PTHR12400">
    <property type="entry name" value="INOSITOL POLYPHOSPHATE KINASE"/>
    <property type="match status" value="1"/>
</dbReference>
<dbReference type="OrthoDB" id="2573163at2759"/>
<dbReference type="InterPro" id="IPR038286">
    <property type="entry name" value="IPK_sf"/>
</dbReference>
<comment type="similarity">
    <text evidence="1 8">Belongs to the inositol phosphokinase (IPK) family.</text>
</comment>
<sequence>MVPPAKVQYRISNLHLNLFRTTYLTSVDGALFFKTSSIQELRVYRLLSLSRSALLAFIPNVIGIYRCDGDTLNLLVDLSGDFNSVELETIEELIATTVKCRTLNCQGAIFTALRNLASDADTGAEVCFMDLKLGFLTFPLDAQQSKIQSQEKKARDTTTATHGVRLMGAILPAKDTDPTTDSVLLTKIEGRACSYDAILSYLCSLFPAKHSLDQLIARLELLSNSLRKERLHLCGPSLLIYSTPPDHTRHATSRVFLVDFAHTYTRDQAVALCTNDHILSATASTTIATCIENLSHNLQSYHRHHYSSSSSS</sequence>
<keyword evidence="5" id="KW-0067">ATP-binding</keyword>
<evidence type="ECO:0000256" key="4">
    <source>
        <dbReference type="ARBA" id="ARBA00022777"/>
    </source>
</evidence>
<dbReference type="VEuPathDB" id="GiardiaDB:QR46_3918"/>
<reference evidence="9 10" key="1">
    <citation type="journal article" date="2015" name="Mol. Biochem. Parasitol.">
        <title>Identification of polymorphic genes for use in assemblage B genotyping assays through comparative genomics of multiple assemblage B Giardia duodenalis isolates.</title>
        <authorList>
            <person name="Wielinga C."/>
            <person name="Thompson R.C."/>
            <person name="Monis P."/>
            <person name="Ryan U."/>
        </authorList>
    </citation>
    <scope>NUCLEOTIDE SEQUENCE [LARGE SCALE GENOMIC DNA]</scope>
    <source>
        <strain evidence="9 10">BAH15c1</strain>
    </source>
</reference>
<keyword evidence="2 8" id="KW-0808">Transferase</keyword>
<evidence type="ECO:0000256" key="8">
    <source>
        <dbReference type="RuleBase" id="RU363090"/>
    </source>
</evidence>
<evidence type="ECO:0000256" key="7">
    <source>
        <dbReference type="ARBA" id="ARBA00036525"/>
    </source>
</evidence>
<evidence type="ECO:0000256" key="3">
    <source>
        <dbReference type="ARBA" id="ARBA00022741"/>
    </source>
</evidence>
<dbReference type="GO" id="GO:0032958">
    <property type="term" value="P:inositol phosphate biosynthetic process"/>
    <property type="evidence" value="ECO:0007669"/>
    <property type="project" value="InterPro"/>
</dbReference>
<dbReference type="GO" id="GO:0005737">
    <property type="term" value="C:cytoplasm"/>
    <property type="evidence" value="ECO:0007669"/>
    <property type="project" value="TreeGrafter"/>
</dbReference>
<dbReference type="GO" id="GO:0008440">
    <property type="term" value="F:inositol-1,4,5-trisphosphate 3-kinase activity"/>
    <property type="evidence" value="ECO:0007669"/>
    <property type="project" value="TreeGrafter"/>
</dbReference>
<comment type="caution">
    <text evidence="9">The sequence shown here is derived from an EMBL/GenBank/DDBJ whole genome shotgun (WGS) entry which is preliminary data.</text>
</comment>
<protein>
    <recommendedName>
        <fullName evidence="8">Kinase</fullName>
        <ecNumber evidence="8">2.7.-.-</ecNumber>
    </recommendedName>
</protein>
<dbReference type="Gene3D" id="3.30.470.160">
    <property type="entry name" value="Inositol polyphosphate kinase"/>
    <property type="match status" value="1"/>
</dbReference>
<comment type="catalytic activity">
    <reaction evidence="6">
        <text>1D-myo-inositol 1,4,5-trisphosphate + 2 ATP = 1D-myo-inositol 1,3,4,5,6-pentakisphosphate + 2 ADP + 2 H(+)</text>
        <dbReference type="Rhea" id="RHEA:32359"/>
        <dbReference type="ChEBI" id="CHEBI:15378"/>
        <dbReference type="ChEBI" id="CHEBI:30616"/>
        <dbReference type="ChEBI" id="CHEBI:57733"/>
        <dbReference type="ChEBI" id="CHEBI:203600"/>
        <dbReference type="ChEBI" id="CHEBI:456216"/>
        <dbReference type="EC" id="2.7.1.151"/>
    </reaction>
</comment>
<dbReference type="Pfam" id="PF03770">
    <property type="entry name" value="IPK"/>
    <property type="match status" value="1"/>
</dbReference>
<dbReference type="GO" id="GO:0047326">
    <property type="term" value="F:inositol-1,3,4,6-tetrakisphosphate 5-kinase activity"/>
    <property type="evidence" value="ECO:0007669"/>
    <property type="project" value="RHEA"/>
</dbReference>
<gene>
    <name evidence="9" type="ORF">QR46_3918</name>
</gene>
<dbReference type="Proteomes" id="UP000070089">
    <property type="component" value="Unassembled WGS sequence"/>
</dbReference>
<dbReference type="GO" id="GO:0005524">
    <property type="term" value="F:ATP binding"/>
    <property type="evidence" value="ECO:0007669"/>
    <property type="project" value="UniProtKB-KW"/>
</dbReference>
<evidence type="ECO:0000256" key="5">
    <source>
        <dbReference type="ARBA" id="ARBA00022840"/>
    </source>
</evidence>
<dbReference type="SUPFAM" id="SSF56104">
    <property type="entry name" value="SAICAR synthase-like"/>
    <property type="match status" value="1"/>
</dbReference>
<dbReference type="PANTHER" id="PTHR12400:SF51">
    <property type="entry name" value="INOSITOL POLYPHOSPHATE MULTIKINASE"/>
    <property type="match status" value="1"/>
</dbReference>
<evidence type="ECO:0000256" key="6">
    <source>
        <dbReference type="ARBA" id="ARBA00036164"/>
    </source>
</evidence>
<dbReference type="EC" id="2.7.-.-" evidence="8"/>
<dbReference type="InterPro" id="IPR005522">
    <property type="entry name" value="IPK"/>
</dbReference>
<organism evidence="9 10">
    <name type="scientific">Giardia duodenalis assemblage B</name>
    <dbReference type="NCBI Taxonomy" id="1394984"/>
    <lineage>
        <taxon>Eukaryota</taxon>
        <taxon>Metamonada</taxon>
        <taxon>Diplomonadida</taxon>
        <taxon>Hexamitidae</taxon>
        <taxon>Giardiinae</taxon>
        <taxon>Giardia</taxon>
    </lineage>
</organism>
<evidence type="ECO:0000313" key="10">
    <source>
        <dbReference type="Proteomes" id="UP000070089"/>
    </source>
</evidence>
<evidence type="ECO:0000256" key="1">
    <source>
        <dbReference type="ARBA" id="ARBA00007374"/>
    </source>
</evidence>
<proteinExistence type="inferred from homology"/>
<dbReference type="AlphaFoldDB" id="A0A132NQ03"/>
<keyword evidence="3" id="KW-0547">Nucleotide-binding</keyword>
<keyword evidence="4 8" id="KW-0418">Kinase</keyword>
<name>A0A132NQ03_GIAIN</name>
<comment type="catalytic activity">
    <reaction evidence="7">
        <text>1D-myo-inositol 1,3,4,6-tetrakisphosphate + ATP = 1D-myo-inositol 1,3,4,5,6-pentakisphosphate + ADP + H(+)</text>
        <dbReference type="Rhea" id="RHEA:12717"/>
        <dbReference type="ChEBI" id="CHEBI:15378"/>
        <dbReference type="ChEBI" id="CHEBI:30616"/>
        <dbReference type="ChEBI" id="CHEBI:57660"/>
        <dbReference type="ChEBI" id="CHEBI:57733"/>
        <dbReference type="ChEBI" id="CHEBI:456216"/>
        <dbReference type="EC" id="2.7.1.140"/>
    </reaction>
</comment>
<accession>A0A132NQ03</accession>
<evidence type="ECO:0000313" key="9">
    <source>
        <dbReference type="EMBL" id="KWX12111.1"/>
    </source>
</evidence>
<dbReference type="EMBL" id="JXTI01000135">
    <property type="protein sequence ID" value="KWX12111.1"/>
    <property type="molecule type" value="Genomic_DNA"/>
</dbReference>
<dbReference type="GO" id="GO:0005634">
    <property type="term" value="C:nucleus"/>
    <property type="evidence" value="ECO:0007669"/>
    <property type="project" value="TreeGrafter"/>
</dbReference>
<evidence type="ECO:0000256" key="2">
    <source>
        <dbReference type="ARBA" id="ARBA00022679"/>
    </source>
</evidence>